<comment type="caution">
    <text evidence="2">The sequence shown here is derived from an EMBL/GenBank/DDBJ whole genome shotgun (WGS) entry which is preliminary data.</text>
</comment>
<dbReference type="EMBL" id="LAHD01000074">
    <property type="protein sequence ID" value="PHK01088.1"/>
    <property type="molecule type" value="Genomic_DNA"/>
</dbReference>
<name>A0A9Q5Z9B8_NOSLI</name>
<sequence>MGNGQSGQGRQGRQGRQGSNLSPSSPHHPISPSPHLPCPISIKIFSASELILPPKLTVKTTIYCKSTVVRGSQFGTLDFSG</sequence>
<organism evidence="2 3">
    <name type="scientific">Nostoc linckia z8</name>
    <dbReference type="NCBI Taxonomy" id="1628746"/>
    <lineage>
        <taxon>Bacteria</taxon>
        <taxon>Bacillati</taxon>
        <taxon>Cyanobacteriota</taxon>
        <taxon>Cyanophyceae</taxon>
        <taxon>Nostocales</taxon>
        <taxon>Nostocaceae</taxon>
        <taxon>Nostoc</taxon>
    </lineage>
</organism>
<evidence type="ECO:0000313" key="3">
    <source>
        <dbReference type="Proteomes" id="UP000222310"/>
    </source>
</evidence>
<protein>
    <submittedName>
        <fullName evidence="2">Uncharacterized protein</fullName>
    </submittedName>
</protein>
<accession>A0A9Q5Z9B8</accession>
<dbReference type="AlphaFoldDB" id="A0A9Q5Z9B8"/>
<feature type="compositionally biased region" description="Gly residues" evidence="1">
    <location>
        <begin position="1"/>
        <end position="12"/>
    </location>
</feature>
<feature type="compositionally biased region" description="Low complexity" evidence="1">
    <location>
        <begin position="14"/>
        <end position="28"/>
    </location>
</feature>
<evidence type="ECO:0000313" key="2">
    <source>
        <dbReference type="EMBL" id="PHK01088.1"/>
    </source>
</evidence>
<feature type="region of interest" description="Disordered" evidence="1">
    <location>
        <begin position="1"/>
        <end position="35"/>
    </location>
</feature>
<reference evidence="2 3" key="1">
    <citation type="submission" date="2015-02" db="EMBL/GenBank/DDBJ databases">
        <title>Nostoc linckia genome annotation.</title>
        <authorList>
            <person name="Zhou Z."/>
        </authorList>
    </citation>
    <scope>NUCLEOTIDE SEQUENCE [LARGE SCALE GENOMIC DNA]</scope>
    <source>
        <strain evidence="3">z8</strain>
    </source>
</reference>
<dbReference type="GeneID" id="57098022"/>
<evidence type="ECO:0000256" key="1">
    <source>
        <dbReference type="SAM" id="MobiDB-lite"/>
    </source>
</evidence>
<gene>
    <name evidence="2" type="ORF">VF08_22730</name>
</gene>
<dbReference type="Proteomes" id="UP000222310">
    <property type="component" value="Unassembled WGS sequence"/>
</dbReference>
<dbReference type="RefSeq" id="WP_099070604.1">
    <property type="nucleotide sequence ID" value="NZ_LAHD01000074.1"/>
</dbReference>
<proteinExistence type="predicted"/>